<name>A0A2J6PZM9_9HELO</name>
<accession>A0A2J6PZM9</accession>
<organism evidence="2 3">
    <name type="scientific">Hyaloscypha hepaticicola</name>
    <dbReference type="NCBI Taxonomy" id="2082293"/>
    <lineage>
        <taxon>Eukaryota</taxon>
        <taxon>Fungi</taxon>
        <taxon>Dikarya</taxon>
        <taxon>Ascomycota</taxon>
        <taxon>Pezizomycotina</taxon>
        <taxon>Leotiomycetes</taxon>
        <taxon>Helotiales</taxon>
        <taxon>Hyaloscyphaceae</taxon>
        <taxon>Hyaloscypha</taxon>
    </lineage>
</organism>
<dbReference type="InterPro" id="IPR036291">
    <property type="entry name" value="NAD(P)-bd_dom_sf"/>
</dbReference>
<dbReference type="PANTHER" id="PTHR32487:SF0">
    <property type="entry name" value="3-OXO-DELTA(4,5)-STEROID 5-BETA-REDUCTASE"/>
    <property type="match status" value="1"/>
</dbReference>
<dbReference type="STRING" id="1745343.A0A2J6PZM9"/>
<sequence length="402" mass="45093">MPTAIVTGATGILGREIVSSLGKDPKWTRIYALSRSQKDEYPATVQHAHIDLTSSAQEIARQLEGQNVEGEYLFFTAYLAKDSEKEASDVNGAMLQNFLSALTLTGASKNLKRVLLTTGAKQYGVHLGPVKCPMQEDDPWIEGKGRPPNFYYTQQRILHSAAEKEGWEWVVTYPNDVIGVARGNFMNLSTSLGIYASVSKELNNGELEFPGSETFYNMFDCFTYSRLHAAFNLWAALEPGCRNQAFNVVNGDAETWANLWPKVARRFGCKVPARQFERETPDASEMKLAEVPPFEDLAAVNGMKGKIPQGKVSQRIDLVRWSQKKEVKDAWAKIAEREGVEKGALEKATWGFLGFVLGREYNIVISMSKARKFGWTGYVDTWESFEETFDELEKEKVIPKAK</sequence>
<feature type="domain" description="PRISE-like Rossmann-fold" evidence="1">
    <location>
        <begin position="72"/>
        <end position="285"/>
    </location>
</feature>
<gene>
    <name evidence="2" type="ORF">NA56DRAFT_575586</name>
</gene>
<evidence type="ECO:0000259" key="1">
    <source>
        <dbReference type="Pfam" id="PF22917"/>
    </source>
</evidence>
<protein>
    <submittedName>
        <fullName evidence="2">NAD dependent epimerase/dehydratase family protein</fullName>
    </submittedName>
</protein>
<keyword evidence="3" id="KW-1185">Reference proteome</keyword>
<dbReference type="EMBL" id="KZ613489">
    <property type="protein sequence ID" value="PMD19356.1"/>
    <property type="molecule type" value="Genomic_DNA"/>
</dbReference>
<evidence type="ECO:0000313" key="2">
    <source>
        <dbReference type="EMBL" id="PMD19356.1"/>
    </source>
</evidence>
<evidence type="ECO:0000313" key="3">
    <source>
        <dbReference type="Proteomes" id="UP000235672"/>
    </source>
</evidence>
<dbReference type="PANTHER" id="PTHR32487">
    <property type="entry name" value="3-OXO-DELTA(4,5)-STEROID 5-BETA-REDUCTASE"/>
    <property type="match status" value="1"/>
</dbReference>
<dbReference type="AlphaFoldDB" id="A0A2J6PZM9"/>
<dbReference type="Proteomes" id="UP000235672">
    <property type="component" value="Unassembled WGS sequence"/>
</dbReference>
<dbReference type="CDD" id="cd08948">
    <property type="entry name" value="5beta-POR_like_SDR_a"/>
    <property type="match status" value="1"/>
</dbReference>
<dbReference type="Gene3D" id="3.40.50.720">
    <property type="entry name" value="NAD(P)-binding Rossmann-like Domain"/>
    <property type="match status" value="1"/>
</dbReference>
<reference evidence="2 3" key="1">
    <citation type="submission" date="2016-05" db="EMBL/GenBank/DDBJ databases">
        <title>A degradative enzymes factory behind the ericoid mycorrhizal symbiosis.</title>
        <authorList>
            <consortium name="DOE Joint Genome Institute"/>
            <person name="Martino E."/>
            <person name="Morin E."/>
            <person name="Grelet G."/>
            <person name="Kuo A."/>
            <person name="Kohler A."/>
            <person name="Daghino S."/>
            <person name="Barry K."/>
            <person name="Choi C."/>
            <person name="Cichocki N."/>
            <person name="Clum A."/>
            <person name="Copeland A."/>
            <person name="Hainaut M."/>
            <person name="Haridas S."/>
            <person name="Labutti K."/>
            <person name="Lindquist E."/>
            <person name="Lipzen A."/>
            <person name="Khouja H.-R."/>
            <person name="Murat C."/>
            <person name="Ohm R."/>
            <person name="Olson A."/>
            <person name="Spatafora J."/>
            <person name="Veneault-Fourrey C."/>
            <person name="Henrissat B."/>
            <person name="Grigoriev I."/>
            <person name="Martin F."/>
            <person name="Perotto S."/>
        </authorList>
    </citation>
    <scope>NUCLEOTIDE SEQUENCE [LARGE SCALE GENOMIC DNA]</scope>
    <source>
        <strain evidence="2 3">UAMH 7357</strain>
    </source>
</reference>
<dbReference type="OrthoDB" id="1731983at2759"/>
<dbReference type="InterPro" id="IPR055222">
    <property type="entry name" value="PRISE-like_Rossmann-fold"/>
</dbReference>
<proteinExistence type="predicted"/>
<dbReference type="Pfam" id="PF22917">
    <property type="entry name" value="PRISE"/>
    <property type="match status" value="1"/>
</dbReference>
<dbReference type="SUPFAM" id="SSF51735">
    <property type="entry name" value="NAD(P)-binding Rossmann-fold domains"/>
    <property type="match status" value="1"/>
</dbReference>